<protein>
    <submittedName>
        <fullName evidence="2">Uncharacterized protein</fullName>
    </submittedName>
</protein>
<gene>
    <name evidence="2" type="ORF">SEMRO_2646_G333550.1</name>
</gene>
<sequence>MEANSIAAQAANTAKQMAEGKNKRQYDKTRGDRDAPGGRSNRSRNQNGRNNKRSNGTSNGNGNKTNQDKNWCNHSRCKNLQTKHLWKNCFWNPNNPRNKLGSDQGNDANKKTKTSHNGCIAMQVDDDTGTAFKEGPAPRAYDPEFKCLPMHERFAWLATKDMLDQSQVQHLWMRAELKRIAQD</sequence>
<accession>A0A9N8F233</accession>
<feature type="region of interest" description="Disordered" evidence="1">
    <location>
        <begin position="96"/>
        <end position="115"/>
    </location>
</feature>
<feature type="compositionally biased region" description="Low complexity" evidence="1">
    <location>
        <begin position="1"/>
        <end position="17"/>
    </location>
</feature>
<proteinExistence type="predicted"/>
<evidence type="ECO:0000256" key="1">
    <source>
        <dbReference type="SAM" id="MobiDB-lite"/>
    </source>
</evidence>
<evidence type="ECO:0000313" key="2">
    <source>
        <dbReference type="EMBL" id="CAB9529846.1"/>
    </source>
</evidence>
<feature type="compositionally biased region" description="Low complexity" evidence="1">
    <location>
        <begin position="37"/>
        <end position="65"/>
    </location>
</feature>
<keyword evidence="3" id="KW-1185">Reference proteome</keyword>
<reference evidence="2" key="1">
    <citation type="submission" date="2020-06" db="EMBL/GenBank/DDBJ databases">
        <authorList>
            <consortium name="Plant Systems Biology data submission"/>
        </authorList>
    </citation>
    <scope>NUCLEOTIDE SEQUENCE</scope>
    <source>
        <strain evidence="2">D6</strain>
    </source>
</reference>
<feature type="region of interest" description="Disordered" evidence="1">
    <location>
        <begin position="1"/>
        <end position="72"/>
    </location>
</feature>
<name>A0A9N8F233_9STRA</name>
<dbReference type="Proteomes" id="UP001153069">
    <property type="component" value="Unassembled WGS sequence"/>
</dbReference>
<organism evidence="2 3">
    <name type="scientific">Seminavis robusta</name>
    <dbReference type="NCBI Taxonomy" id="568900"/>
    <lineage>
        <taxon>Eukaryota</taxon>
        <taxon>Sar</taxon>
        <taxon>Stramenopiles</taxon>
        <taxon>Ochrophyta</taxon>
        <taxon>Bacillariophyta</taxon>
        <taxon>Bacillariophyceae</taxon>
        <taxon>Bacillariophycidae</taxon>
        <taxon>Naviculales</taxon>
        <taxon>Naviculaceae</taxon>
        <taxon>Seminavis</taxon>
    </lineage>
</organism>
<evidence type="ECO:0000313" key="3">
    <source>
        <dbReference type="Proteomes" id="UP001153069"/>
    </source>
</evidence>
<comment type="caution">
    <text evidence="2">The sequence shown here is derived from an EMBL/GenBank/DDBJ whole genome shotgun (WGS) entry which is preliminary data.</text>
</comment>
<dbReference type="EMBL" id="CAICTM010002644">
    <property type="protein sequence ID" value="CAB9529846.1"/>
    <property type="molecule type" value="Genomic_DNA"/>
</dbReference>
<dbReference type="AlphaFoldDB" id="A0A9N8F233"/>
<feature type="compositionally biased region" description="Basic and acidic residues" evidence="1">
    <location>
        <begin position="18"/>
        <end position="36"/>
    </location>
</feature>
<feature type="compositionally biased region" description="Polar residues" evidence="1">
    <location>
        <begin position="96"/>
        <end position="107"/>
    </location>
</feature>